<feature type="compositionally biased region" description="Low complexity" evidence="1">
    <location>
        <begin position="27"/>
        <end position="60"/>
    </location>
</feature>
<evidence type="ECO:0000256" key="2">
    <source>
        <dbReference type="SAM" id="SignalP"/>
    </source>
</evidence>
<dbReference type="Proteomes" id="UP000256869">
    <property type="component" value="Unassembled WGS sequence"/>
</dbReference>
<feature type="signal peptide" evidence="2">
    <location>
        <begin position="1"/>
        <end position="23"/>
    </location>
</feature>
<evidence type="ECO:0000313" key="4">
    <source>
        <dbReference type="Proteomes" id="UP000256869"/>
    </source>
</evidence>
<organism evidence="3 4">
    <name type="scientific">Cohnella lupini</name>
    <dbReference type="NCBI Taxonomy" id="1294267"/>
    <lineage>
        <taxon>Bacteria</taxon>
        <taxon>Bacillati</taxon>
        <taxon>Bacillota</taxon>
        <taxon>Bacilli</taxon>
        <taxon>Bacillales</taxon>
        <taxon>Paenibacillaceae</taxon>
        <taxon>Cohnella</taxon>
    </lineage>
</organism>
<dbReference type="AlphaFoldDB" id="A0A3D9HYU9"/>
<proteinExistence type="predicted"/>
<dbReference type="PROSITE" id="PS51257">
    <property type="entry name" value="PROKAR_LIPOPROTEIN"/>
    <property type="match status" value="1"/>
</dbReference>
<dbReference type="EMBL" id="QRDY01000022">
    <property type="protein sequence ID" value="RED54688.1"/>
    <property type="molecule type" value="Genomic_DNA"/>
</dbReference>
<accession>A0A3D9HYU9</accession>
<name>A0A3D9HYU9_9BACL</name>
<protein>
    <submittedName>
        <fullName evidence="3">Uncharacterized protein</fullName>
    </submittedName>
</protein>
<evidence type="ECO:0000313" key="3">
    <source>
        <dbReference type="EMBL" id="RED54688.1"/>
    </source>
</evidence>
<dbReference type="OrthoDB" id="2661942at2"/>
<gene>
    <name evidence="3" type="ORF">DFP95_12213</name>
</gene>
<feature type="chain" id="PRO_5017613488" evidence="2">
    <location>
        <begin position="24"/>
        <end position="295"/>
    </location>
</feature>
<keyword evidence="4" id="KW-1185">Reference proteome</keyword>
<keyword evidence="2" id="KW-0732">Signal</keyword>
<evidence type="ECO:0000256" key="1">
    <source>
        <dbReference type="SAM" id="MobiDB-lite"/>
    </source>
</evidence>
<sequence>MYKMILLILTVGLLLTGCGGNDAADNATQPSQEESASASPTSSTTATPSATPTSESSPDAASLLDIEQLANTFAFADKDGSRLISIGGQEGESPSSEIMKEMNTAIGEYGQVLTIRYVEHQSRTDKDNGRQAANNFDNLEGSIYEVVSGEAVADASYYLIQDASVDLKSLIPIAPQKPLTPPMGISKAIAESHGREVASSWLIASTQIGQQIYLVQFERQEDQMLASLAVLEQGNWTFMDYPATYNENSTWRVDDQGVISPDMFSFLFAARRRFGARRKVDGGGGRESHVAAIQG</sequence>
<comment type="caution">
    <text evidence="3">The sequence shown here is derived from an EMBL/GenBank/DDBJ whole genome shotgun (WGS) entry which is preliminary data.</text>
</comment>
<dbReference type="RefSeq" id="WP_115995223.1">
    <property type="nucleotide sequence ID" value="NZ_QRDY01000022.1"/>
</dbReference>
<feature type="region of interest" description="Disordered" evidence="1">
    <location>
        <begin position="25"/>
        <end position="60"/>
    </location>
</feature>
<reference evidence="3 4" key="1">
    <citation type="submission" date="2018-07" db="EMBL/GenBank/DDBJ databases">
        <title>Genomic Encyclopedia of Type Strains, Phase III (KMG-III): the genomes of soil and plant-associated and newly described type strains.</title>
        <authorList>
            <person name="Whitman W."/>
        </authorList>
    </citation>
    <scope>NUCLEOTIDE SEQUENCE [LARGE SCALE GENOMIC DNA]</scope>
    <source>
        <strain evidence="3 4">CECT 8236</strain>
    </source>
</reference>